<dbReference type="GO" id="GO:0003924">
    <property type="term" value="F:GTPase activity"/>
    <property type="evidence" value="ECO:0007669"/>
    <property type="project" value="InterPro"/>
</dbReference>
<dbReference type="SUPFAM" id="SSF52540">
    <property type="entry name" value="P-loop containing nucleoside triphosphate hydrolases"/>
    <property type="match status" value="1"/>
</dbReference>
<dbReference type="CDD" id="cd00066">
    <property type="entry name" value="G-alpha"/>
    <property type="match status" value="1"/>
</dbReference>
<sequence>MTPATWDGAPGDAAAISKKIDEQLANDGKALEKIIKLLLLGPAESGKSTVLKQIRIIHLNGFTAGDLGEQRPLVFKNVTDAVTELWKAVQLLNYTVLLETKAMMPGLLEELKTINFVICDTFPASPYAKIKQMWNDPAMKMAYDHRSNTNVMDSTKFFLDAIDRISAPSGYTPTVADVLHLRQVTIGVSEMQYTYKDLEFRIFDVGGQKTERRKWIHVFDNVTALFFIAAISEYDQYLSEEDASASLTNMKVKEVEGRRALTRLDDALFLFRWIGNNDLFTKVQIILFLNKKDIFAEKISKIPLTVCFSSYKEKNDYKNATEYIQKRFEAQIRNKNKMIYTHLTCATDTDQVQFLLNSVTDMIIAENFKQTGVI</sequence>
<proteinExistence type="predicted"/>
<reference evidence="12" key="2">
    <citation type="submission" date="2020-10" db="UniProtKB">
        <authorList>
            <consortium name="WormBaseParasite"/>
        </authorList>
    </citation>
    <scope>IDENTIFICATION</scope>
</reference>
<feature type="binding site" evidence="9">
    <location>
        <begin position="179"/>
        <end position="185"/>
    </location>
    <ligand>
        <name>GTP</name>
        <dbReference type="ChEBI" id="CHEBI:37565"/>
    </ligand>
</feature>
<evidence type="ECO:0000313" key="11">
    <source>
        <dbReference type="Proteomes" id="UP000492821"/>
    </source>
</evidence>
<feature type="binding site" evidence="10">
    <location>
        <position position="48"/>
    </location>
    <ligand>
        <name>Mg(2+)</name>
        <dbReference type="ChEBI" id="CHEBI:18420"/>
    </ligand>
</feature>
<evidence type="ECO:0000256" key="10">
    <source>
        <dbReference type="PIRSR" id="PIRSR601019-2"/>
    </source>
</evidence>
<dbReference type="InterPro" id="IPR027417">
    <property type="entry name" value="P-loop_NTPase"/>
</dbReference>
<keyword evidence="1" id="KW-0519">Myristate</keyword>
<evidence type="ECO:0000256" key="4">
    <source>
        <dbReference type="ARBA" id="ARBA00022842"/>
    </source>
</evidence>
<dbReference type="AlphaFoldDB" id="A0A7E4WCR5"/>
<dbReference type="Gene3D" id="1.10.400.10">
    <property type="entry name" value="GI Alpha 1, domain 2-like"/>
    <property type="match status" value="1"/>
</dbReference>
<organism evidence="11 12">
    <name type="scientific">Panagrellus redivivus</name>
    <name type="common">Microworm</name>
    <dbReference type="NCBI Taxonomy" id="6233"/>
    <lineage>
        <taxon>Eukaryota</taxon>
        <taxon>Metazoa</taxon>
        <taxon>Ecdysozoa</taxon>
        <taxon>Nematoda</taxon>
        <taxon>Chromadorea</taxon>
        <taxon>Rhabditida</taxon>
        <taxon>Tylenchina</taxon>
        <taxon>Panagrolaimomorpha</taxon>
        <taxon>Panagrolaimoidea</taxon>
        <taxon>Panagrolaimidae</taxon>
        <taxon>Panagrellus</taxon>
    </lineage>
</organism>
<dbReference type="PANTHER" id="PTHR10218:SF362">
    <property type="entry name" value="G PROTEIN ALPHA O SUBUNIT"/>
    <property type="match status" value="1"/>
</dbReference>
<evidence type="ECO:0000256" key="1">
    <source>
        <dbReference type="ARBA" id="ARBA00022707"/>
    </source>
</evidence>
<feature type="binding site" evidence="9">
    <location>
        <begin position="44"/>
        <end position="49"/>
    </location>
    <ligand>
        <name>GTP</name>
        <dbReference type="ChEBI" id="CHEBI:37565"/>
    </ligand>
</feature>
<feature type="binding site" evidence="10">
    <location>
        <position position="185"/>
    </location>
    <ligand>
        <name>Mg(2+)</name>
        <dbReference type="ChEBI" id="CHEBI:18420"/>
    </ligand>
</feature>
<name>A0A7E4WCR5_PANRE</name>
<dbReference type="GO" id="GO:0007188">
    <property type="term" value="P:adenylate cyclase-modulating G protein-coupled receptor signaling pathway"/>
    <property type="evidence" value="ECO:0007669"/>
    <property type="project" value="TreeGrafter"/>
</dbReference>
<keyword evidence="6" id="KW-0564">Palmitate</keyword>
<evidence type="ECO:0000256" key="3">
    <source>
        <dbReference type="ARBA" id="ARBA00022741"/>
    </source>
</evidence>
<keyword evidence="4 10" id="KW-0460">Magnesium</keyword>
<feature type="binding site" evidence="9">
    <location>
        <position position="346"/>
    </location>
    <ligand>
        <name>GTP</name>
        <dbReference type="ChEBI" id="CHEBI:37565"/>
    </ligand>
</feature>
<dbReference type="WBParaSite" id="Pan_g9230.t1">
    <property type="protein sequence ID" value="Pan_g9230.t1"/>
    <property type="gene ID" value="Pan_g9230"/>
</dbReference>
<dbReference type="SUPFAM" id="SSF47895">
    <property type="entry name" value="Transducin (alpha subunit), insertion domain"/>
    <property type="match status" value="1"/>
</dbReference>
<dbReference type="FunFam" id="3.40.50.300:FF:002307">
    <property type="entry name" value="Guanine nucleotide-binding protein G(k) subunit alpha"/>
    <property type="match status" value="1"/>
</dbReference>
<dbReference type="SMART" id="SM00275">
    <property type="entry name" value="G_alpha"/>
    <property type="match status" value="1"/>
</dbReference>
<keyword evidence="7" id="KW-0807">Transducer</keyword>
<keyword evidence="5 9" id="KW-0342">GTP-binding</keyword>
<dbReference type="GO" id="GO:0005737">
    <property type="term" value="C:cytoplasm"/>
    <property type="evidence" value="ECO:0007669"/>
    <property type="project" value="TreeGrafter"/>
</dbReference>
<protein>
    <submittedName>
        <fullName evidence="12">G-protein alpha subunit</fullName>
    </submittedName>
</protein>
<reference evidence="11" key="1">
    <citation type="journal article" date="2013" name="Genetics">
        <title>The draft genome and transcriptome of Panagrellus redivivus are shaped by the harsh demands of a free-living lifestyle.</title>
        <authorList>
            <person name="Srinivasan J."/>
            <person name="Dillman A.R."/>
            <person name="Macchietto M.G."/>
            <person name="Heikkinen L."/>
            <person name="Lakso M."/>
            <person name="Fracchia K.M."/>
            <person name="Antoshechkin I."/>
            <person name="Mortazavi A."/>
            <person name="Wong G."/>
            <person name="Sternberg P.W."/>
        </authorList>
    </citation>
    <scope>NUCLEOTIDE SEQUENCE [LARGE SCALE GENOMIC DNA]</scope>
    <source>
        <strain evidence="11">MT8872</strain>
    </source>
</reference>
<dbReference type="Gene3D" id="3.40.50.300">
    <property type="entry name" value="P-loop containing nucleotide triphosphate hydrolases"/>
    <property type="match status" value="1"/>
</dbReference>
<dbReference type="GO" id="GO:0031683">
    <property type="term" value="F:G-protein beta/gamma-subunit complex binding"/>
    <property type="evidence" value="ECO:0007669"/>
    <property type="project" value="InterPro"/>
</dbReference>
<evidence type="ECO:0000256" key="5">
    <source>
        <dbReference type="ARBA" id="ARBA00023134"/>
    </source>
</evidence>
<dbReference type="Pfam" id="PF00503">
    <property type="entry name" value="G-alpha"/>
    <property type="match status" value="1"/>
</dbReference>
<dbReference type="PANTHER" id="PTHR10218">
    <property type="entry name" value="GTP-BINDING PROTEIN ALPHA SUBUNIT"/>
    <property type="match status" value="1"/>
</dbReference>
<dbReference type="GO" id="GO:0001664">
    <property type="term" value="F:G protein-coupled receptor binding"/>
    <property type="evidence" value="ECO:0007669"/>
    <property type="project" value="TreeGrafter"/>
</dbReference>
<keyword evidence="11" id="KW-1185">Reference proteome</keyword>
<feature type="binding site" evidence="9">
    <location>
        <begin position="153"/>
        <end position="154"/>
    </location>
    <ligand>
        <name>GTP</name>
        <dbReference type="ChEBI" id="CHEBI:37565"/>
    </ligand>
</feature>
<dbReference type="GO" id="GO:0005525">
    <property type="term" value="F:GTP binding"/>
    <property type="evidence" value="ECO:0007669"/>
    <property type="project" value="UniProtKB-KW"/>
</dbReference>
<dbReference type="GO" id="GO:0046872">
    <property type="term" value="F:metal ion binding"/>
    <property type="evidence" value="ECO:0007669"/>
    <property type="project" value="UniProtKB-KW"/>
</dbReference>
<dbReference type="GO" id="GO:0005834">
    <property type="term" value="C:heterotrimeric G-protein complex"/>
    <property type="evidence" value="ECO:0007669"/>
    <property type="project" value="TreeGrafter"/>
</dbReference>
<keyword evidence="8" id="KW-0449">Lipoprotein</keyword>
<evidence type="ECO:0000256" key="6">
    <source>
        <dbReference type="ARBA" id="ARBA00023139"/>
    </source>
</evidence>
<evidence type="ECO:0000256" key="2">
    <source>
        <dbReference type="ARBA" id="ARBA00022723"/>
    </source>
</evidence>
<feature type="binding site" evidence="9">
    <location>
        <begin position="204"/>
        <end position="208"/>
    </location>
    <ligand>
        <name>GTP</name>
        <dbReference type="ChEBI" id="CHEBI:37565"/>
    </ligand>
</feature>
<accession>A0A7E4WCR5</accession>
<feature type="binding site" evidence="9">
    <location>
        <begin position="290"/>
        <end position="293"/>
    </location>
    <ligand>
        <name>GTP</name>
        <dbReference type="ChEBI" id="CHEBI:37565"/>
    </ligand>
</feature>
<keyword evidence="2 10" id="KW-0479">Metal-binding</keyword>
<dbReference type="PRINTS" id="PR00318">
    <property type="entry name" value="GPROTEINA"/>
</dbReference>
<dbReference type="Proteomes" id="UP000492821">
    <property type="component" value="Unassembled WGS sequence"/>
</dbReference>
<dbReference type="InterPro" id="IPR011025">
    <property type="entry name" value="GproteinA_insert"/>
</dbReference>
<evidence type="ECO:0000313" key="12">
    <source>
        <dbReference type="WBParaSite" id="Pan_g9230.t1"/>
    </source>
</evidence>
<dbReference type="PROSITE" id="PS51882">
    <property type="entry name" value="G_ALPHA"/>
    <property type="match status" value="1"/>
</dbReference>
<evidence type="ECO:0000256" key="9">
    <source>
        <dbReference type="PIRSR" id="PIRSR601019-1"/>
    </source>
</evidence>
<keyword evidence="3 9" id="KW-0547">Nucleotide-binding</keyword>
<evidence type="ECO:0000256" key="7">
    <source>
        <dbReference type="ARBA" id="ARBA00023224"/>
    </source>
</evidence>
<evidence type="ECO:0000256" key="8">
    <source>
        <dbReference type="ARBA" id="ARBA00023288"/>
    </source>
</evidence>
<dbReference type="InterPro" id="IPR001019">
    <property type="entry name" value="Gprotein_alpha_su"/>
</dbReference>